<reference evidence="2 3" key="1">
    <citation type="journal article" date="2016" name="Mol. Biol. Evol.">
        <title>Comparative Genomics of Early-Diverging Mushroom-Forming Fungi Provides Insights into the Origins of Lignocellulose Decay Capabilities.</title>
        <authorList>
            <person name="Nagy L.G."/>
            <person name="Riley R."/>
            <person name="Tritt A."/>
            <person name="Adam C."/>
            <person name="Daum C."/>
            <person name="Floudas D."/>
            <person name="Sun H."/>
            <person name="Yadav J.S."/>
            <person name="Pangilinan J."/>
            <person name="Larsson K.H."/>
            <person name="Matsuura K."/>
            <person name="Barry K."/>
            <person name="Labutti K."/>
            <person name="Kuo R."/>
            <person name="Ohm R.A."/>
            <person name="Bhattacharya S.S."/>
            <person name="Shirouzu T."/>
            <person name="Yoshinaga Y."/>
            <person name="Martin F.M."/>
            <person name="Grigoriev I.V."/>
            <person name="Hibbett D.S."/>
        </authorList>
    </citation>
    <scope>NUCLEOTIDE SEQUENCE [LARGE SCALE GENOMIC DNA]</scope>
    <source>
        <strain evidence="2 3">L-15889</strain>
    </source>
</reference>
<protein>
    <submittedName>
        <fullName evidence="2">Uncharacterized protein</fullName>
    </submittedName>
</protein>
<evidence type="ECO:0000313" key="2">
    <source>
        <dbReference type="EMBL" id="KZT63065.1"/>
    </source>
</evidence>
<dbReference type="EMBL" id="KV429299">
    <property type="protein sequence ID" value="KZT63065.1"/>
    <property type="molecule type" value="Genomic_DNA"/>
</dbReference>
<evidence type="ECO:0000313" key="1">
    <source>
        <dbReference type="EMBL" id="KZT63056.1"/>
    </source>
</evidence>
<name>A0A165KFC7_9APHY</name>
<dbReference type="AlphaFoldDB" id="A0A165KFC7"/>
<keyword evidence="3" id="KW-1185">Reference proteome</keyword>
<dbReference type="EMBL" id="KV429305">
    <property type="protein sequence ID" value="KZT63056.1"/>
    <property type="molecule type" value="Genomic_DNA"/>
</dbReference>
<sequence length="59" mass="6611">MTWDWVSSGPLDLYEVKPIEDDFTHEIAHARSWKFESNGKHDACAISSALHSPLILNGS</sequence>
<dbReference type="Proteomes" id="UP000076727">
    <property type="component" value="Unassembled WGS sequence"/>
</dbReference>
<accession>A0A165KFC7</accession>
<evidence type="ECO:0000313" key="3">
    <source>
        <dbReference type="Proteomes" id="UP000076727"/>
    </source>
</evidence>
<organism evidence="2 3">
    <name type="scientific">Daedalea quercina L-15889</name>
    <dbReference type="NCBI Taxonomy" id="1314783"/>
    <lineage>
        <taxon>Eukaryota</taxon>
        <taxon>Fungi</taxon>
        <taxon>Dikarya</taxon>
        <taxon>Basidiomycota</taxon>
        <taxon>Agaricomycotina</taxon>
        <taxon>Agaricomycetes</taxon>
        <taxon>Polyporales</taxon>
        <taxon>Fomitopsis</taxon>
    </lineage>
</organism>
<gene>
    <name evidence="2" type="ORF">DAEQUDRAFT_734237</name>
    <name evidence="1" type="ORF">DAEQUDRAFT_734242</name>
</gene>
<proteinExistence type="predicted"/>